<feature type="region of interest" description="Disordered" evidence="1">
    <location>
        <begin position="223"/>
        <end position="648"/>
    </location>
</feature>
<comment type="caution">
    <text evidence="2">The sequence shown here is derived from an EMBL/GenBank/DDBJ whole genome shotgun (WGS) entry which is preliminary data.</text>
</comment>
<feature type="compositionally biased region" description="Low complexity" evidence="1">
    <location>
        <begin position="514"/>
        <end position="524"/>
    </location>
</feature>
<feature type="region of interest" description="Disordered" evidence="1">
    <location>
        <begin position="1"/>
        <end position="27"/>
    </location>
</feature>
<feature type="compositionally biased region" description="Acidic residues" evidence="1">
    <location>
        <begin position="89"/>
        <end position="101"/>
    </location>
</feature>
<name>A0ABR3P5S8_9PEZI</name>
<dbReference type="GeneID" id="95979468"/>
<feature type="compositionally biased region" description="Low complexity" evidence="1">
    <location>
        <begin position="256"/>
        <end position="279"/>
    </location>
</feature>
<organism evidence="2 3">
    <name type="scientific">Neodothiora populina</name>
    <dbReference type="NCBI Taxonomy" id="2781224"/>
    <lineage>
        <taxon>Eukaryota</taxon>
        <taxon>Fungi</taxon>
        <taxon>Dikarya</taxon>
        <taxon>Ascomycota</taxon>
        <taxon>Pezizomycotina</taxon>
        <taxon>Dothideomycetes</taxon>
        <taxon>Dothideomycetidae</taxon>
        <taxon>Dothideales</taxon>
        <taxon>Dothioraceae</taxon>
        <taxon>Neodothiora</taxon>
    </lineage>
</organism>
<protein>
    <recommendedName>
        <fullName evidence="4">Apopolysialoglycoprotein</fullName>
    </recommendedName>
</protein>
<feature type="compositionally biased region" description="Basic and acidic residues" evidence="1">
    <location>
        <begin position="482"/>
        <end position="492"/>
    </location>
</feature>
<dbReference type="EMBL" id="JBFMKM010000013">
    <property type="protein sequence ID" value="KAL1301528.1"/>
    <property type="molecule type" value="Genomic_DNA"/>
</dbReference>
<reference evidence="2 3" key="1">
    <citation type="submission" date="2024-07" db="EMBL/GenBank/DDBJ databases">
        <title>Draft sequence of the Neodothiora populina.</title>
        <authorList>
            <person name="Drown D.D."/>
            <person name="Schuette U.S."/>
            <person name="Buechlein A.B."/>
            <person name="Rusch D.R."/>
            <person name="Winton L.W."/>
            <person name="Adams G.A."/>
        </authorList>
    </citation>
    <scope>NUCLEOTIDE SEQUENCE [LARGE SCALE GENOMIC DNA]</scope>
    <source>
        <strain evidence="2 3">CPC 39397</strain>
    </source>
</reference>
<keyword evidence="3" id="KW-1185">Reference proteome</keyword>
<evidence type="ECO:0000313" key="3">
    <source>
        <dbReference type="Proteomes" id="UP001562354"/>
    </source>
</evidence>
<feature type="compositionally biased region" description="Basic and acidic residues" evidence="1">
    <location>
        <begin position="280"/>
        <end position="291"/>
    </location>
</feature>
<feature type="compositionally biased region" description="Basic and acidic residues" evidence="1">
    <location>
        <begin position="399"/>
        <end position="419"/>
    </location>
</feature>
<feature type="region of interest" description="Disordered" evidence="1">
    <location>
        <begin position="76"/>
        <end position="104"/>
    </location>
</feature>
<evidence type="ECO:0000313" key="2">
    <source>
        <dbReference type="EMBL" id="KAL1301528.1"/>
    </source>
</evidence>
<proteinExistence type="predicted"/>
<evidence type="ECO:0000256" key="1">
    <source>
        <dbReference type="SAM" id="MobiDB-lite"/>
    </source>
</evidence>
<gene>
    <name evidence="2" type="ORF">AAFC00_005769</name>
</gene>
<sequence length="648" mass="69443">MAPFRPSGRSNRSGRSQVDHDVFEGLPIKQWRPSENTVGLPHVITEPKVGDNAWSELPMPRDSHLLSDWTQALLREARRPRLAKRKEPTEDEKGDEEDEGEKELQTGFLVKKWSQLPAHLEEPEREFLAKRRKGLPSLHTALAIQAAANIPSTAATRKAKVSKTDAQGNTTVYEVIVPEGQTVEGEVQQDTEITEAALERAAPGTVIEGVGIANAEGVIVANDLLQPQPPPRRRNMPPKRVKKGGPGRGKKKVMFTGAEGDAAAATPGGTAVPTTPATGDHMEVDSARKDGEDGDDGEEDEEDDDDDREEGELSEGETGPDDTPSRSKEPPAHLSTVNNHPALVPSTLRAQLSETKTEDASPIVAEDANGNAKGEQETPAEDSAPISVDHSSVDAEMTDAPRAEAEAEPEPAIKESVEEKPDESEALVTEEPSAEPRPDAMEATSDEPSISREEDQPADATAVAPPPQEEPSDVPAALDSSAKAEDEAKEDSTEVPAVVEEEEVAMEEVAPQDENANVEATAAPPEEEAEELSAAVAEAAEEPTIAEERAASAEVEVPTVEEVDEPTTAGIEETTATVEDKQMPAEVEVPDPAAPEKDEGEEEVGEEVEEGKEEAEQEEEEEEEEDQNANHDAFSGLEAALADQDDVE</sequence>
<dbReference type="RefSeq" id="XP_069197804.1">
    <property type="nucleotide sequence ID" value="XM_069345602.1"/>
</dbReference>
<feature type="compositionally biased region" description="Acidic residues" evidence="1">
    <location>
        <begin position="598"/>
        <end position="627"/>
    </location>
</feature>
<dbReference type="Proteomes" id="UP001562354">
    <property type="component" value="Unassembled WGS sequence"/>
</dbReference>
<feature type="compositionally biased region" description="Low complexity" evidence="1">
    <location>
        <begin position="1"/>
        <end position="16"/>
    </location>
</feature>
<evidence type="ECO:0008006" key="4">
    <source>
        <dbReference type="Google" id="ProtNLM"/>
    </source>
</evidence>
<feature type="compositionally biased region" description="Acidic residues" evidence="1">
    <location>
        <begin position="292"/>
        <end position="320"/>
    </location>
</feature>
<accession>A0ABR3P5S8</accession>
<feature type="compositionally biased region" description="Basic residues" evidence="1">
    <location>
        <begin position="231"/>
        <end position="253"/>
    </location>
</feature>